<feature type="non-terminal residue" evidence="12">
    <location>
        <position position="1"/>
    </location>
</feature>
<comment type="similarity">
    <text evidence="2 10">Belongs to the peptidase M14 family.</text>
</comment>
<dbReference type="GO" id="GO:0006508">
    <property type="term" value="P:proteolysis"/>
    <property type="evidence" value="ECO:0007669"/>
    <property type="project" value="UniProtKB-KW"/>
</dbReference>
<keyword evidence="5" id="KW-0479">Metal-binding</keyword>
<evidence type="ECO:0000256" key="8">
    <source>
        <dbReference type="ARBA" id="ARBA00022833"/>
    </source>
</evidence>
<keyword evidence="9" id="KW-0482">Metalloprotease</keyword>
<evidence type="ECO:0000256" key="10">
    <source>
        <dbReference type="PROSITE-ProRule" id="PRU01379"/>
    </source>
</evidence>
<name>A0A137NVW6_CONC2</name>
<evidence type="ECO:0000256" key="6">
    <source>
        <dbReference type="ARBA" id="ARBA00022729"/>
    </source>
</evidence>
<dbReference type="PANTHER" id="PTHR11705:SF143">
    <property type="entry name" value="SLL0236 PROTEIN"/>
    <property type="match status" value="1"/>
</dbReference>
<keyword evidence="13" id="KW-1185">Reference proteome</keyword>
<dbReference type="Gene3D" id="3.40.630.10">
    <property type="entry name" value="Zn peptidases"/>
    <property type="match status" value="1"/>
</dbReference>
<evidence type="ECO:0000259" key="11">
    <source>
        <dbReference type="PROSITE" id="PS52035"/>
    </source>
</evidence>
<evidence type="ECO:0000313" key="13">
    <source>
        <dbReference type="Proteomes" id="UP000070444"/>
    </source>
</evidence>
<dbReference type="GO" id="GO:0004181">
    <property type="term" value="F:metallocarboxypeptidase activity"/>
    <property type="evidence" value="ECO:0007669"/>
    <property type="project" value="InterPro"/>
</dbReference>
<dbReference type="EMBL" id="KQ964677">
    <property type="protein sequence ID" value="KXN66907.1"/>
    <property type="molecule type" value="Genomic_DNA"/>
</dbReference>
<gene>
    <name evidence="12" type="ORF">CONCODRAFT_27234</name>
</gene>
<evidence type="ECO:0000256" key="2">
    <source>
        <dbReference type="ARBA" id="ARBA00005988"/>
    </source>
</evidence>
<evidence type="ECO:0000256" key="5">
    <source>
        <dbReference type="ARBA" id="ARBA00022723"/>
    </source>
</evidence>
<dbReference type="PROSITE" id="PS52035">
    <property type="entry name" value="PEPTIDASE_M14"/>
    <property type="match status" value="1"/>
</dbReference>
<proteinExistence type="inferred from homology"/>
<reference evidence="12 13" key="1">
    <citation type="journal article" date="2015" name="Genome Biol. Evol.">
        <title>Phylogenomic analyses indicate that early fungi evolved digesting cell walls of algal ancestors of land plants.</title>
        <authorList>
            <person name="Chang Y."/>
            <person name="Wang S."/>
            <person name="Sekimoto S."/>
            <person name="Aerts A.L."/>
            <person name="Choi C."/>
            <person name="Clum A."/>
            <person name="LaButti K.M."/>
            <person name="Lindquist E.A."/>
            <person name="Yee Ngan C."/>
            <person name="Ohm R.A."/>
            <person name="Salamov A.A."/>
            <person name="Grigoriev I.V."/>
            <person name="Spatafora J.W."/>
            <person name="Berbee M.L."/>
        </authorList>
    </citation>
    <scope>NUCLEOTIDE SEQUENCE [LARGE SCALE GENOMIC DNA]</scope>
    <source>
        <strain evidence="12 13">NRRL 28638</strain>
    </source>
</reference>
<feature type="non-terminal residue" evidence="12">
    <location>
        <position position="271"/>
    </location>
</feature>
<dbReference type="FunFam" id="3.40.630.10:FF:000084">
    <property type="entry name" value="Carboxypeptidase B2"/>
    <property type="match status" value="1"/>
</dbReference>
<evidence type="ECO:0000256" key="9">
    <source>
        <dbReference type="ARBA" id="ARBA00023049"/>
    </source>
</evidence>
<dbReference type="SMART" id="SM00631">
    <property type="entry name" value="Zn_pept"/>
    <property type="match status" value="1"/>
</dbReference>
<keyword evidence="4" id="KW-0645">Protease</keyword>
<dbReference type="PANTHER" id="PTHR11705">
    <property type="entry name" value="PROTEASE FAMILY M14 CARBOXYPEPTIDASE A,B"/>
    <property type="match status" value="1"/>
</dbReference>
<dbReference type="GO" id="GO:0005615">
    <property type="term" value="C:extracellular space"/>
    <property type="evidence" value="ECO:0007669"/>
    <property type="project" value="TreeGrafter"/>
</dbReference>
<dbReference type="AlphaFoldDB" id="A0A137NVW6"/>
<comment type="cofactor">
    <cofactor evidence="1">
        <name>Zn(2+)</name>
        <dbReference type="ChEBI" id="CHEBI:29105"/>
    </cofactor>
</comment>
<dbReference type="SUPFAM" id="SSF53187">
    <property type="entry name" value="Zn-dependent exopeptidases"/>
    <property type="match status" value="1"/>
</dbReference>
<dbReference type="Pfam" id="PF00246">
    <property type="entry name" value="Peptidase_M14"/>
    <property type="match status" value="1"/>
</dbReference>
<keyword evidence="8" id="KW-0862">Zinc</keyword>
<dbReference type="InterPro" id="IPR000834">
    <property type="entry name" value="Peptidase_M14"/>
</dbReference>
<organism evidence="12 13">
    <name type="scientific">Conidiobolus coronatus (strain ATCC 28846 / CBS 209.66 / NRRL 28638)</name>
    <name type="common">Delacroixia coronata</name>
    <dbReference type="NCBI Taxonomy" id="796925"/>
    <lineage>
        <taxon>Eukaryota</taxon>
        <taxon>Fungi</taxon>
        <taxon>Fungi incertae sedis</taxon>
        <taxon>Zoopagomycota</taxon>
        <taxon>Entomophthoromycotina</taxon>
        <taxon>Entomophthoromycetes</taxon>
        <taxon>Entomophthorales</taxon>
        <taxon>Ancylistaceae</taxon>
        <taxon>Conidiobolus</taxon>
    </lineage>
</organism>
<dbReference type="GO" id="GO:0008270">
    <property type="term" value="F:zinc ion binding"/>
    <property type="evidence" value="ECO:0007669"/>
    <property type="project" value="InterPro"/>
</dbReference>
<dbReference type="Proteomes" id="UP000070444">
    <property type="component" value="Unassembled WGS sequence"/>
</dbReference>
<dbReference type="OrthoDB" id="3626597at2759"/>
<keyword evidence="3" id="KW-0121">Carboxypeptidase</keyword>
<keyword evidence="6" id="KW-0732">Signal</keyword>
<keyword evidence="7" id="KW-0378">Hydrolase</keyword>
<dbReference type="PRINTS" id="PR00765">
    <property type="entry name" value="CRBOXYPTASEA"/>
</dbReference>
<protein>
    <submittedName>
        <fullName evidence="12">Zn-dependent exopeptidase</fullName>
    </submittedName>
</protein>
<evidence type="ECO:0000256" key="4">
    <source>
        <dbReference type="ARBA" id="ARBA00022670"/>
    </source>
</evidence>
<evidence type="ECO:0000256" key="3">
    <source>
        <dbReference type="ARBA" id="ARBA00022645"/>
    </source>
</evidence>
<feature type="domain" description="Peptidase M14" evidence="11">
    <location>
        <begin position="11"/>
        <end position="271"/>
    </location>
</feature>
<accession>A0A137NVW6</accession>
<sequence>NYKEGEDWFANFHTYESIRDWFISHSKKHPSHVKFIPSIGKSLHNNDIFAVHLSNNNTLPNGKTKSKIWFQSLIHAREWLGGSTTQYIFNELLKNHDTNPAVKKILDENEIIFIPVVNPDGYIFTRLYRFWRKNKNLTGVDINRNFPYRWGGPGASTNPIQDDYRGPGPASELETQAIISYFKKQGKILGAIDFHTFSQLVLRPQGDTLDDAPHEKNLKELGDGIRDVIKQSRGTEYISEKSYELYPTSGTAMDWFYGDGKTYGYTIELSP</sequence>
<evidence type="ECO:0000256" key="7">
    <source>
        <dbReference type="ARBA" id="ARBA00022801"/>
    </source>
</evidence>
<evidence type="ECO:0000313" key="12">
    <source>
        <dbReference type="EMBL" id="KXN66907.1"/>
    </source>
</evidence>
<evidence type="ECO:0000256" key="1">
    <source>
        <dbReference type="ARBA" id="ARBA00001947"/>
    </source>
</evidence>
<feature type="active site" description="Proton donor/acceptor" evidence="10">
    <location>
        <position position="268"/>
    </location>
</feature>